<accession>A0A3C1K8N0</accession>
<organism evidence="3 4">
    <name type="scientific">Microbacterium ginsengisoli</name>
    <dbReference type="NCBI Taxonomy" id="400772"/>
    <lineage>
        <taxon>Bacteria</taxon>
        <taxon>Bacillati</taxon>
        <taxon>Actinomycetota</taxon>
        <taxon>Actinomycetes</taxon>
        <taxon>Micrococcales</taxon>
        <taxon>Microbacteriaceae</taxon>
        <taxon>Microbacterium</taxon>
    </lineage>
</organism>
<evidence type="ECO:0000313" key="3">
    <source>
        <dbReference type="EMBL" id="HAN23029.1"/>
    </source>
</evidence>
<dbReference type="PANTHER" id="PTHR43762:SF1">
    <property type="entry name" value="D-ARABINONO-1,4-LACTONE OXIDASE"/>
    <property type="match status" value="1"/>
</dbReference>
<reference evidence="3 4" key="1">
    <citation type="journal article" date="2018" name="Nat. Biotechnol.">
        <title>A standardized bacterial taxonomy based on genome phylogeny substantially revises the tree of life.</title>
        <authorList>
            <person name="Parks D.H."/>
            <person name="Chuvochina M."/>
            <person name="Waite D.W."/>
            <person name="Rinke C."/>
            <person name="Skarshewski A."/>
            <person name="Chaumeil P.A."/>
            <person name="Hugenholtz P."/>
        </authorList>
    </citation>
    <scope>NUCLEOTIDE SEQUENCE [LARGE SCALE GENOMIC DNA]</scope>
    <source>
        <strain evidence="3">UBA9152</strain>
    </source>
</reference>
<protein>
    <submittedName>
        <fullName evidence="3">FAD-linked oxidoreductase</fullName>
    </submittedName>
</protein>
<evidence type="ECO:0000256" key="1">
    <source>
        <dbReference type="ARBA" id="ARBA00023002"/>
    </source>
</evidence>
<dbReference type="Pfam" id="PF01565">
    <property type="entry name" value="FAD_binding_4"/>
    <property type="match status" value="1"/>
</dbReference>
<dbReference type="PROSITE" id="PS51387">
    <property type="entry name" value="FAD_PCMH"/>
    <property type="match status" value="1"/>
</dbReference>
<name>A0A3C1K8N0_9MICO</name>
<dbReference type="GO" id="GO:0071949">
    <property type="term" value="F:FAD binding"/>
    <property type="evidence" value="ECO:0007669"/>
    <property type="project" value="InterPro"/>
</dbReference>
<dbReference type="InterPro" id="IPR010031">
    <property type="entry name" value="FAD_lactone_oxidase-like"/>
</dbReference>
<dbReference type="EMBL" id="DMNG01000005">
    <property type="protein sequence ID" value="HAN23029.1"/>
    <property type="molecule type" value="Genomic_DNA"/>
</dbReference>
<dbReference type="InterPro" id="IPR016166">
    <property type="entry name" value="FAD-bd_PCMH"/>
</dbReference>
<feature type="non-terminal residue" evidence="3">
    <location>
        <position position="86"/>
    </location>
</feature>
<dbReference type="InterPro" id="IPR036318">
    <property type="entry name" value="FAD-bd_PCMH-like_sf"/>
</dbReference>
<comment type="caution">
    <text evidence="3">The sequence shown here is derived from an EMBL/GenBank/DDBJ whole genome shotgun (WGS) entry which is preliminary data.</text>
</comment>
<dbReference type="GO" id="GO:0016899">
    <property type="term" value="F:oxidoreductase activity, acting on the CH-OH group of donors, oxygen as acceptor"/>
    <property type="evidence" value="ECO:0007669"/>
    <property type="project" value="InterPro"/>
</dbReference>
<proteinExistence type="predicted"/>
<gene>
    <name evidence="3" type="ORF">DCP95_00450</name>
</gene>
<sequence>MTRPGGTWTNWGRTESVRPARVEYPATPDAVRRSVLAARTRGLPVKAVGAGHSFSGIAVAPGVLLDLSDLTGLVRVDRERRLATFR</sequence>
<evidence type="ECO:0000313" key="4">
    <source>
        <dbReference type="Proteomes" id="UP000257479"/>
    </source>
</evidence>
<dbReference type="SUPFAM" id="SSF56176">
    <property type="entry name" value="FAD-binding/transporter-associated domain-like"/>
    <property type="match status" value="1"/>
</dbReference>
<dbReference type="AlphaFoldDB" id="A0A3C1K8N0"/>
<keyword evidence="1" id="KW-0560">Oxidoreductase</keyword>
<dbReference type="PANTHER" id="PTHR43762">
    <property type="entry name" value="L-GULONOLACTONE OXIDASE"/>
    <property type="match status" value="1"/>
</dbReference>
<evidence type="ECO:0000259" key="2">
    <source>
        <dbReference type="PROSITE" id="PS51387"/>
    </source>
</evidence>
<dbReference type="GO" id="GO:0080049">
    <property type="term" value="F:L-gulono-1,4-lactone dehydrogenase activity"/>
    <property type="evidence" value="ECO:0007669"/>
    <property type="project" value="TreeGrafter"/>
</dbReference>
<dbReference type="Gene3D" id="3.30.43.10">
    <property type="entry name" value="Uridine Diphospho-n-acetylenolpyruvylglucosamine Reductase, domain 2"/>
    <property type="match status" value="1"/>
</dbReference>
<dbReference type="Proteomes" id="UP000257479">
    <property type="component" value="Unassembled WGS sequence"/>
</dbReference>
<dbReference type="InterPro" id="IPR006094">
    <property type="entry name" value="Oxid_FAD_bind_N"/>
</dbReference>
<feature type="domain" description="FAD-binding PCMH-type" evidence="2">
    <location>
        <begin position="15"/>
        <end position="86"/>
    </location>
</feature>
<dbReference type="InterPro" id="IPR016167">
    <property type="entry name" value="FAD-bd_PCMH_sub1"/>
</dbReference>